<dbReference type="PANTHER" id="PTHR12001">
    <property type="entry name" value="GERANYLGERANYL PYROPHOSPHATE SYNTHASE"/>
    <property type="match status" value="1"/>
</dbReference>
<evidence type="ECO:0000313" key="7">
    <source>
        <dbReference type="EMBL" id="WXB20228.1"/>
    </source>
</evidence>
<dbReference type="CDD" id="cd00685">
    <property type="entry name" value="Trans_IPPS_HT"/>
    <property type="match status" value="1"/>
</dbReference>
<dbReference type="InterPro" id="IPR000092">
    <property type="entry name" value="Polyprenyl_synt"/>
</dbReference>
<accession>A0ABZ2MCI9</accession>
<dbReference type="SUPFAM" id="SSF48576">
    <property type="entry name" value="Terpenoid synthases"/>
    <property type="match status" value="1"/>
</dbReference>
<dbReference type="Gene3D" id="1.10.600.10">
    <property type="entry name" value="Farnesyl Diphosphate Synthase"/>
    <property type="match status" value="1"/>
</dbReference>
<dbReference type="PANTHER" id="PTHR12001:SF85">
    <property type="entry name" value="SHORT CHAIN ISOPRENYL DIPHOSPHATE SYNTHASE"/>
    <property type="match status" value="1"/>
</dbReference>
<evidence type="ECO:0000256" key="4">
    <source>
        <dbReference type="ARBA" id="ARBA00022723"/>
    </source>
</evidence>
<protein>
    <submittedName>
        <fullName evidence="7">Polyprenyl synthetase family protein</fullName>
    </submittedName>
</protein>
<evidence type="ECO:0000256" key="2">
    <source>
        <dbReference type="ARBA" id="ARBA00006706"/>
    </source>
</evidence>
<dbReference type="InterPro" id="IPR008949">
    <property type="entry name" value="Isoprenoid_synthase_dom_sf"/>
</dbReference>
<evidence type="ECO:0000256" key="1">
    <source>
        <dbReference type="ARBA" id="ARBA00001946"/>
    </source>
</evidence>
<comment type="similarity">
    <text evidence="2 6">Belongs to the FPP/GGPP synthase family.</text>
</comment>
<keyword evidence="3 6" id="KW-0808">Transferase</keyword>
<sequence>MQDTMSTLRSTFAAEIQQVDRALASYLGKFAQPPSHYEMIRYHLGLQPNGDGEAESSLHARGKRLRAIVCLLIGRSMGAKGDVLTTLMLASELLHNASLVHDDIQDSEPMRWGRPTAWMKFGIDQAINVGDAMVGMAFDLLLKLRHQGVSSAVAIETTDRYVNAYLRMAEGQHSDMVGARADMTRTEYLDMIERKTAAPLECFAAATALVAGSAPEMERSFGQFGLGFGMLYQVCDDIRAIWGDPLETGKKSRRDIELRKPSLPLVIGMERASSRLKALIAAPKGSPLLTEAEVGEVTSELANAEVFSACREIADRYRDETLEHLYSALRGHPDGTTLKTLEMMVRLCAATAVPGEK</sequence>
<comment type="cofactor">
    <cofactor evidence="1">
        <name>Mg(2+)</name>
        <dbReference type="ChEBI" id="CHEBI:18420"/>
    </cofactor>
</comment>
<evidence type="ECO:0000313" key="8">
    <source>
        <dbReference type="Proteomes" id="UP001370348"/>
    </source>
</evidence>
<reference evidence="7 8" key="1">
    <citation type="submission" date="2021-12" db="EMBL/GenBank/DDBJ databases">
        <title>Discovery of the Pendulisporaceae a myxobacterial family with distinct sporulation behavior and unique specialized metabolism.</title>
        <authorList>
            <person name="Garcia R."/>
            <person name="Popoff A."/>
            <person name="Bader C.D."/>
            <person name="Loehr J."/>
            <person name="Walesch S."/>
            <person name="Walt C."/>
            <person name="Boldt J."/>
            <person name="Bunk B."/>
            <person name="Haeckl F.J.F.P.J."/>
            <person name="Gunesch A.P."/>
            <person name="Birkelbach J."/>
            <person name="Nuebel U."/>
            <person name="Pietschmann T."/>
            <person name="Bach T."/>
            <person name="Mueller R."/>
        </authorList>
    </citation>
    <scope>NUCLEOTIDE SEQUENCE [LARGE SCALE GENOMIC DNA]</scope>
    <source>
        <strain evidence="7 8">MSr11954</strain>
    </source>
</reference>
<evidence type="ECO:0000256" key="3">
    <source>
        <dbReference type="ARBA" id="ARBA00022679"/>
    </source>
</evidence>
<dbReference type="EMBL" id="CP089984">
    <property type="protein sequence ID" value="WXB20228.1"/>
    <property type="molecule type" value="Genomic_DNA"/>
</dbReference>
<name>A0ABZ2MCI9_9BACT</name>
<gene>
    <name evidence="7" type="ORF">LZC94_22265</name>
</gene>
<evidence type="ECO:0000256" key="5">
    <source>
        <dbReference type="ARBA" id="ARBA00022842"/>
    </source>
</evidence>
<proteinExistence type="inferred from homology"/>
<dbReference type="Proteomes" id="UP001370348">
    <property type="component" value="Chromosome"/>
</dbReference>
<keyword evidence="5" id="KW-0460">Magnesium</keyword>
<organism evidence="7 8">
    <name type="scientific">Pendulispora albinea</name>
    <dbReference type="NCBI Taxonomy" id="2741071"/>
    <lineage>
        <taxon>Bacteria</taxon>
        <taxon>Pseudomonadati</taxon>
        <taxon>Myxococcota</taxon>
        <taxon>Myxococcia</taxon>
        <taxon>Myxococcales</taxon>
        <taxon>Sorangiineae</taxon>
        <taxon>Pendulisporaceae</taxon>
        <taxon>Pendulispora</taxon>
    </lineage>
</organism>
<dbReference type="RefSeq" id="WP_394829833.1">
    <property type="nucleotide sequence ID" value="NZ_CP089984.1"/>
</dbReference>
<dbReference type="Pfam" id="PF00348">
    <property type="entry name" value="polyprenyl_synt"/>
    <property type="match status" value="1"/>
</dbReference>
<dbReference type="SFLD" id="SFLDS00005">
    <property type="entry name" value="Isoprenoid_Synthase_Type_I"/>
    <property type="match status" value="1"/>
</dbReference>
<keyword evidence="8" id="KW-1185">Reference proteome</keyword>
<keyword evidence="4" id="KW-0479">Metal-binding</keyword>
<evidence type="ECO:0000256" key="6">
    <source>
        <dbReference type="RuleBase" id="RU004466"/>
    </source>
</evidence>